<proteinExistence type="predicted"/>
<gene>
    <name evidence="4" type="ORF">NTEN_LOCUS13730</name>
</gene>
<feature type="region of interest" description="Disordered" evidence="3">
    <location>
        <begin position="301"/>
        <end position="333"/>
    </location>
</feature>
<organism evidence="4 5">
    <name type="scientific">Nesidiocoris tenuis</name>
    <dbReference type="NCBI Taxonomy" id="355587"/>
    <lineage>
        <taxon>Eukaryota</taxon>
        <taxon>Metazoa</taxon>
        <taxon>Ecdysozoa</taxon>
        <taxon>Arthropoda</taxon>
        <taxon>Hexapoda</taxon>
        <taxon>Insecta</taxon>
        <taxon>Pterygota</taxon>
        <taxon>Neoptera</taxon>
        <taxon>Paraneoptera</taxon>
        <taxon>Hemiptera</taxon>
        <taxon>Heteroptera</taxon>
        <taxon>Panheteroptera</taxon>
        <taxon>Cimicomorpha</taxon>
        <taxon>Miridae</taxon>
        <taxon>Dicyphina</taxon>
        <taxon>Nesidiocoris</taxon>
    </lineage>
</organism>
<reference evidence="4 5" key="1">
    <citation type="submission" date="2020-02" db="EMBL/GenBank/DDBJ databases">
        <authorList>
            <person name="Ferguson B K."/>
        </authorList>
    </citation>
    <scope>NUCLEOTIDE SEQUENCE [LARGE SCALE GENOMIC DNA]</scope>
</reference>
<dbReference type="AlphaFoldDB" id="A0A6H5GYQ6"/>
<dbReference type="PANTHER" id="PTHR21677:SF1">
    <property type="entry name" value="PROTEIN CRAMPED-LIKE"/>
    <property type="match status" value="1"/>
</dbReference>
<evidence type="ECO:0000256" key="2">
    <source>
        <dbReference type="ARBA" id="ARBA00023242"/>
    </source>
</evidence>
<dbReference type="PANTHER" id="PTHR21677">
    <property type="entry name" value="CRAMPED PROTEIN"/>
    <property type="match status" value="1"/>
</dbReference>
<accession>A0A6H5GYQ6</accession>
<dbReference type="InterPro" id="IPR055315">
    <property type="entry name" value="Cramped-like"/>
</dbReference>
<feature type="compositionally biased region" description="Basic and acidic residues" evidence="3">
    <location>
        <begin position="59"/>
        <end position="78"/>
    </location>
</feature>
<dbReference type="GO" id="GO:0003682">
    <property type="term" value="F:chromatin binding"/>
    <property type="evidence" value="ECO:0007669"/>
    <property type="project" value="InterPro"/>
</dbReference>
<feature type="compositionally biased region" description="Low complexity" evidence="3">
    <location>
        <begin position="318"/>
        <end position="329"/>
    </location>
</feature>
<name>A0A6H5GYQ6_9HEMI</name>
<dbReference type="GO" id="GO:0007389">
    <property type="term" value="P:pattern specification process"/>
    <property type="evidence" value="ECO:0007669"/>
    <property type="project" value="TreeGrafter"/>
</dbReference>
<feature type="region of interest" description="Disordered" evidence="3">
    <location>
        <begin position="449"/>
        <end position="480"/>
    </location>
</feature>
<evidence type="ECO:0000313" key="4">
    <source>
        <dbReference type="EMBL" id="CAB0008484.1"/>
    </source>
</evidence>
<keyword evidence="2" id="KW-0539">Nucleus</keyword>
<evidence type="ECO:0000313" key="5">
    <source>
        <dbReference type="Proteomes" id="UP000479000"/>
    </source>
</evidence>
<evidence type="ECO:0000256" key="1">
    <source>
        <dbReference type="ARBA" id="ARBA00023125"/>
    </source>
</evidence>
<keyword evidence="1" id="KW-0238">DNA-binding</keyword>
<dbReference type="GO" id="GO:0005634">
    <property type="term" value="C:nucleus"/>
    <property type="evidence" value="ECO:0007669"/>
    <property type="project" value="TreeGrafter"/>
</dbReference>
<dbReference type="Proteomes" id="UP000479000">
    <property type="component" value="Unassembled WGS sequence"/>
</dbReference>
<dbReference type="OrthoDB" id="515799at2759"/>
<evidence type="ECO:0000256" key="3">
    <source>
        <dbReference type="SAM" id="MobiDB-lite"/>
    </source>
</evidence>
<keyword evidence="5" id="KW-1185">Reference proteome</keyword>
<feature type="compositionally biased region" description="Low complexity" evidence="3">
    <location>
        <begin position="453"/>
        <end position="469"/>
    </location>
</feature>
<dbReference type="GO" id="GO:0003677">
    <property type="term" value="F:DNA binding"/>
    <property type="evidence" value="ECO:0007669"/>
    <property type="project" value="UniProtKB-KW"/>
</dbReference>
<feature type="region of interest" description="Disordered" evidence="3">
    <location>
        <begin position="1"/>
        <end position="20"/>
    </location>
</feature>
<feature type="region of interest" description="Disordered" evidence="3">
    <location>
        <begin position="58"/>
        <end position="80"/>
    </location>
</feature>
<dbReference type="EMBL" id="CADCXU010020472">
    <property type="protein sequence ID" value="CAB0008484.1"/>
    <property type="molecule type" value="Genomic_DNA"/>
</dbReference>
<protein>
    <submittedName>
        <fullName evidence="4">Uncharacterized protein</fullName>
    </submittedName>
</protein>
<sequence>METPGCAAPVENTELAEEKIPEKLPEKVTPSGIQLRTSARVIKKLKLDQEAALAALNSKKAEEAAKEEAPPPSDEKPQPKRRIIWSHDDKNAFFEALNEHGIKKSTQELYALINFGEWRKKVGHVVERNAQKLNELIYSGCTQVRVRGKAWRIKTPVCRALRRLNAFEDEGEDLKLPSRITVMITARSNKDAARVQAIAHNTRVKTTLSIDSSIQNITTFLSRRWSAAHGIDSLRVGPKKDAIPAQTNFKCGQVVTSSAVSLLAHERKTCSEGYDKVKALLTQLQIGKTKATLKYQREETAAVSNDTDVNSEVVDPKSLAPSSSSGSEELPGDMRSRIGQLYLMVFAKAGPSTAESIRSSPTDVASVTKADISGCDVFERSHCPPDIQRSTVSNSSIPSPKLASLTALTPASVTTFLQPSDAKASAKSETAEKHDLIESFENGILSKKASGTSAADSNGAGDNGNSAAAMLDVTPPTSPSRILKEGESQWLNADLIRIISFHCEPARRTECRMTWPPVFTAGPQSVLSAARSGPPIFTAGPPGGLSAARTGGSTVGGCALSRSLPKLKIFIFSTMGYLFLKKKKYSTR</sequence>